<dbReference type="RefSeq" id="WP_187759945.1">
    <property type="nucleotide sequence ID" value="NZ_CP061038.1"/>
</dbReference>
<dbReference type="Proteomes" id="UP000516148">
    <property type="component" value="Chromosome"/>
</dbReference>
<evidence type="ECO:0000313" key="1">
    <source>
        <dbReference type="EMBL" id="QNQ07596.1"/>
    </source>
</evidence>
<dbReference type="KEGG" id="spap:H3Z74_12205"/>
<evidence type="ECO:0008006" key="3">
    <source>
        <dbReference type="Google" id="ProtNLM"/>
    </source>
</evidence>
<keyword evidence="2" id="KW-1185">Reference proteome</keyword>
<dbReference type="PANTHER" id="PTHR39206">
    <property type="entry name" value="SLL8004 PROTEIN"/>
    <property type="match status" value="1"/>
</dbReference>
<protein>
    <recommendedName>
        <fullName evidence="3">Zeta toxin domain-containing protein</fullName>
    </recommendedName>
</protein>
<evidence type="ECO:0000313" key="2">
    <source>
        <dbReference type="Proteomes" id="UP000516148"/>
    </source>
</evidence>
<dbReference type="EMBL" id="CP061038">
    <property type="protein sequence ID" value="QNQ07596.1"/>
    <property type="molecule type" value="Genomic_DNA"/>
</dbReference>
<sequence>MTRHLMEAGIAMGTYINPDDIALGLNGTVAEVSGQAQRIADERRQACLADGQSFSFETVMSHESKIDILRHAKELDYIVILFFVALESPDLNVARVAQRVALGGHDVPEDRIRKRYIRCLSLLPYALRLCDRAVLFDNSYRNAAGLPVQLRPVCEVVRQDGLMRAKDANGRPFRTDTPGTPNWIKPIFDKHLARDLSRGRLVYRRATGSGAAGGRQKGSYQRFRQSRIAIRVIDHSKSQDPSED</sequence>
<accession>A0A7H0LD43</accession>
<name>A0A7H0LD43_9SPHN</name>
<dbReference type="PANTHER" id="PTHR39206:SF1">
    <property type="entry name" value="SLL8004 PROTEIN"/>
    <property type="match status" value="1"/>
</dbReference>
<dbReference type="InterPro" id="IPR027417">
    <property type="entry name" value="P-loop_NTPase"/>
</dbReference>
<reference evidence="1 2" key="1">
    <citation type="submission" date="2020-09" db="EMBL/GenBank/DDBJ databases">
        <title>Sphingomonas sp., a new species isolated from pork steak.</title>
        <authorList>
            <person name="Heidler von Heilborn D."/>
        </authorList>
    </citation>
    <scope>NUCLEOTIDE SEQUENCE [LARGE SCALE GENOMIC DNA]</scope>
    <source>
        <strain evidence="2">S8-3T</strain>
    </source>
</reference>
<proteinExistence type="predicted"/>
<dbReference type="Gene3D" id="3.40.50.300">
    <property type="entry name" value="P-loop containing nucleotide triphosphate hydrolases"/>
    <property type="match status" value="1"/>
</dbReference>
<gene>
    <name evidence="1" type="ORF">H3Z74_12205</name>
</gene>
<organism evidence="1 2">
    <name type="scientific">Sphingomonas alpina</name>
    <dbReference type="NCBI Taxonomy" id="653931"/>
    <lineage>
        <taxon>Bacteria</taxon>
        <taxon>Pseudomonadati</taxon>
        <taxon>Pseudomonadota</taxon>
        <taxon>Alphaproteobacteria</taxon>
        <taxon>Sphingomonadales</taxon>
        <taxon>Sphingomonadaceae</taxon>
        <taxon>Sphingomonas</taxon>
    </lineage>
</organism>
<dbReference type="AlphaFoldDB" id="A0A7H0LD43"/>